<dbReference type="InterPro" id="IPR017853">
    <property type="entry name" value="GH"/>
</dbReference>
<keyword evidence="1 3" id="KW-0378">Hydrolase</keyword>
<dbReference type="Gene3D" id="3.40.50.880">
    <property type="match status" value="1"/>
</dbReference>
<dbReference type="RefSeq" id="WP_218904083.1">
    <property type="nucleotide sequence ID" value="NZ_JACBZD010000001.1"/>
</dbReference>
<feature type="domain" description="Glycoside hydrolase family 5" evidence="4">
    <location>
        <begin position="48"/>
        <end position="291"/>
    </location>
</feature>
<dbReference type="GO" id="GO:0004553">
    <property type="term" value="F:hydrolase activity, hydrolyzing O-glycosyl compounds"/>
    <property type="evidence" value="ECO:0007669"/>
    <property type="project" value="InterPro"/>
</dbReference>
<comment type="caution">
    <text evidence="5">The sequence shown here is derived from an EMBL/GenBank/DDBJ whole genome shotgun (WGS) entry which is preliminary data.</text>
</comment>
<evidence type="ECO:0000256" key="1">
    <source>
        <dbReference type="ARBA" id="ARBA00022801"/>
    </source>
</evidence>
<protein>
    <submittedName>
        <fullName evidence="5">Endo-1,4-beta-mannosidase</fullName>
    </submittedName>
</protein>
<dbReference type="GO" id="GO:0000272">
    <property type="term" value="P:polysaccharide catabolic process"/>
    <property type="evidence" value="ECO:0007669"/>
    <property type="project" value="InterPro"/>
</dbReference>
<dbReference type="Gene3D" id="3.20.20.80">
    <property type="entry name" value="Glycosidases"/>
    <property type="match status" value="1"/>
</dbReference>
<dbReference type="Pfam" id="PF00150">
    <property type="entry name" value="Cellulase"/>
    <property type="match status" value="1"/>
</dbReference>
<sequence>MHRPLRTVRSGDEPVVWLGANFWSRGGGPLMWREENYDPALVREELRVLRDHGLTMTRSFFYWPDFHPEPDRIDSGCLARYADFLEAHTELGMSTIPTFIVGHMSGQNWDPSWRNGRDLYRDVWMVARQAWFVTETTRRFADHPAVTGWLISNEMPIYGEPAPREAVTSWATLMVQAVRAGGGRQPVSIGDGAWGVEVTGVDNGFSVRDIAGMVDFLGPHVYRMEDDLPRQHYGAAFICELAGTLGLPVVLEEFGLSTDFASAEHAAAYYRQVLHNTLLAGATGWIAWNNTDYDNLIHQAPYSHHPFELHFGLTTVDGTAKPHLRELARFAATLERIDVRGCVREDADAALVVPAYLEGVFSSTTEEDRRGPFTSLRQAYVTARLADLPVGLTRELDGLADDCRLYLVPSLKQLTAPTWYRLEELAGAGATVFVSYTHGAHGVQRGPWHSHLNSFFGVRHLLRYGLVNPIEDDEVTFTFRAELGGLRPGDTLRFRAAGTEHSRAYLPVEADGAEVVAVDGRGRPALLRRRVGDGWVVLSTYPLEHMAALTPGVNPEDTRRLYEALAEAAGVVRPVTVDDPHVSADTLRHRDGRRFAFLTSQSPEALAVRPRVAGGGGLVDPETGEPVDTVDLAPYDARLLLLPEAPRTDA</sequence>
<evidence type="ECO:0000256" key="3">
    <source>
        <dbReference type="RuleBase" id="RU361153"/>
    </source>
</evidence>
<dbReference type="AlphaFoldDB" id="A0A852ZWV4"/>
<dbReference type="EMBL" id="JACBZD010000001">
    <property type="protein sequence ID" value="NYI06846.1"/>
    <property type="molecule type" value="Genomic_DNA"/>
</dbReference>
<gene>
    <name evidence="5" type="ORF">FHU37_003789</name>
</gene>
<dbReference type="InterPro" id="IPR001547">
    <property type="entry name" value="Glyco_hydro_5"/>
</dbReference>
<evidence type="ECO:0000256" key="2">
    <source>
        <dbReference type="ARBA" id="ARBA00023295"/>
    </source>
</evidence>
<accession>A0A852ZWV4</accession>
<dbReference type="SUPFAM" id="SSF51445">
    <property type="entry name" value="(Trans)glycosidases"/>
    <property type="match status" value="1"/>
</dbReference>
<keyword evidence="6" id="KW-1185">Reference proteome</keyword>
<proteinExistence type="inferred from homology"/>
<evidence type="ECO:0000259" key="4">
    <source>
        <dbReference type="Pfam" id="PF00150"/>
    </source>
</evidence>
<name>A0A852ZWV4_9ACTN</name>
<comment type="similarity">
    <text evidence="3">Belongs to the glycosyl hydrolase 5 (cellulase A) family.</text>
</comment>
<evidence type="ECO:0000313" key="5">
    <source>
        <dbReference type="EMBL" id="NYI06846.1"/>
    </source>
</evidence>
<reference evidence="5 6" key="1">
    <citation type="submission" date="2020-07" db="EMBL/GenBank/DDBJ databases">
        <title>Sequencing the genomes of 1000 actinobacteria strains.</title>
        <authorList>
            <person name="Klenk H.-P."/>
        </authorList>
    </citation>
    <scope>NUCLEOTIDE SEQUENCE [LARGE SCALE GENOMIC DNA]</scope>
    <source>
        <strain evidence="5 6">DSM 42178</strain>
    </source>
</reference>
<evidence type="ECO:0000313" key="6">
    <source>
        <dbReference type="Proteomes" id="UP000567795"/>
    </source>
</evidence>
<organism evidence="5 6">
    <name type="scientific">Allostreptomyces psammosilenae</name>
    <dbReference type="NCBI Taxonomy" id="1892865"/>
    <lineage>
        <taxon>Bacteria</taxon>
        <taxon>Bacillati</taxon>
        <taxon>Actinomycetota</taxon>
        <taxon>Actinomycetes</taxon>
        <taxon>Kitasatosporales</taxon>
        <taxon>Streptomycetaceae</taxon>
        <taxon>Allostreptomyces</taxon>
    </lineage>
</organism>
<dbReference type="InterPro" id="IPR029062">
    <property type="entry name" value="Class_I_gatase-like"/>
</dbReference>
<dbReference type="Proteomes" id="UP000567795">
    <property type="component" value="Unassembled WGS sequence"/>
</dbReference>
<keyword evidence="2 3" id="KW-0326">Glycosidase</keyword>